<reference evidence="1 2" key="1">
    <citation type="submission" date="2020-01" db="EMBL/GenBank/DDBJ databases">
        <title>Dynamics of blaIMP-6 dissemination in carbapenem resistant Enterobacteriacea isolated from regional surveillance in Osaka, Japan.</title>
        <authorList>
            <person name="Abe R."/>
            <person name="Akeda Y."/>
            <person name="Sugawara Y."/>
            <person name="Yamamoto N."/>
            <person name="Tomono K."/>
            <person name="Takeuchi D."/>
            <person name="Kawahara R."/>
            <person name="Hamada S."/>
        </authorList>
    </citation>
    <scope>NUCLEOTIDE SEQUENCE [LARGE SCALE GENOMIC DNA]</scope>
    <source>
        <strain evidence="1 2">E300</strain>
    </source>
</reference>
<accession>A0A8S0FU48</accession>
<protein>
    <recommendedName>
        <fullName evidence="3">Transferase</fullName>
    </recommendedName>
</protein>
<dbReference type="Gene3D" id="2.160.10.10">
    <property type="entry name" value="Hexapeptide repeat proteins"/>
    <property type="match status" value="1"/>
</dbReference>
<organism evidence="1 2">
    <name type="scientific">Escherichia coli</name>
    <dbReference type="NCBI Taxonomy" id="562"/>
    <lineage>
        <taxon>Bacteria</taxon>
        <taxon>Pseudomonadati</taxon>
        <taxon>Pseudomonadota</taxon>
        <taxon>Gammaproteobacteria</taxon>
        <taxon>Enterobacterales</taxon>
        <taxon>Enterobacteriaceae</taxon>
        <taxon>Escherichia</taxon>
    </lineage>
</organism>
<evidence type="ECO:0000313" key="2">
    <source>
        <dbReference type="Proteomes" id="UP000467488"/>
    </source>
</evidence>
<name>A0A8S0FU48_ECOLX</name>
<evidence type="ECO:0000313" key="1">
    <source>
        <dbReference type="EMBL" id="BBU83966.1"/>
    </source>
</evidence>
<proteinExistence type="predicted"/>
<evidence type="ECO:0008006" key="3">
    <source>
        <dbReference type="Google" id="ProtNLM"/>
    </source>
</evidence>
<dbReference type="EMBL" id="AP022360">
    <property type="protein sequence ID" value="BBU83966.1"/>
    <property type="molecule type" value="Genomic_DNA"/>
</dbReference>
<gene>
    <name evidence="1" type="ORF">EIMP300_53660</name>
</gene>
<dbReference type="SUPFAM" id="SSF51161">
    <property type="entry name" value="Trimeric LpxA-like enzymes"/>
    <property type="match status" value="1"/>
</dbReference>
<dbReference type="Proteomes" id="UP000467488">
    <property type="component" value="Chromosome"/>
</dbReference>
<sequence length="126" mass="13811">MKAGIEEDAIPTIHYSSQVAEYAIVEGNCVLKHHVLIGGNAVVRGGPILLDEHVVIQGESRITGAVIIENHVELTDHAVVEAFDGEATTRFMSVVQKSLTARSALRERCWQGYCESIIRAYKFTSS</sequence>
<dbReference type="InterPro" id="IPR011004">
    <property type="entry name" value="Trimer_LpxA-like_sf"/>
</dbReference>
<dbReference type="AlphaFoldDB" id="A0A8S0FU48"/>